<keyword evidence="5 12" id="KW-0418">Kinase</keyword>
<evidence type="ECO:0000256" key="2">
    <source>
        <dbReference type="ARBA" id="ARBA00022516"/>
    </source>
</evidence>
<comment type="caution">
    <text evidence="12">The sequence shown here is derived from an EMBL/GenBank/DDBJ whole genome shotgun (WGS) entry which is preliminary data.</text>
</comment>
<dbReference type="GO" id="GO:0005829">
    <property type="term" value="C:cytosol"/>
    <property type="evidence" value="ECO:0007669"/>
    <property type="project" value="TreeGrafter"/>
</dbReference>
<evidence type="ECO:0000259" key="11">
    <source>
        <dbReference type="Pfam" id="PF08544"/>
    </source>
</evidence>
<dbReference type="UniPathway" id="UPA00057">
    <property type="reaction ID" value="UER00098"/>
</dbReference>
<dbReference type="EMBL" id="MGHS01000048">
    <property type="protein sequence ID" value="OGM75747.1"/>
    <property type="molecule type" value="Genomic_DNA"/>
</dbReference>
<keyword evidence="1" id="KW-0963">Cytoplasm</keyword>
<evidence type="ECO:0000256" key="7">
    <source>
        <dbReference type="ARBA" id="ARBA00022842"/>
    </source>
</evidence>
<evidence type="ECO:0000256" key="4">
    <source>
        <dbReference type="ARBA" id="ARBA00022741"/>
    </source>
</evidence>
<dbReference type="PANTHER" id="PTHR43290:SF2">
    <property type="entry name" value="MEVALONATE KINASE"/>
    <property type="match status" value="1"/>
</dbReference>
<dbReference type="NCBIfam" id="TIGR00549">
    <property type="entry name" value="mevalon_kin"/>
    <property type="match status" value="1"/>
</dbReference>
<dbReference type="InterPro" id="IPR036554">
    <property type="entry name" value="GHMP_kinase_C_sf"/>
</dbReference>
<evidence type="ECO:0000256" key="9">
    <source>
        <dbReference type="ARBA" id="ARBA00029438"/>
    </source>
</evidence>
<dbReference type="InterPro" id="IPR013750">
    <property type="entry name" value="GHMP_kinase_C_dom"/>
</dbReference>
<keyword evidence="3" id="KW-0808">Transferase</keyword>
<proteinExistence type="predicted"/>
<dbReference type="InterPro" id="IPR006205">
    <property type="entry name" value="Mev_gal_kin"/>
</dbReference>
<evidence type="ECO:0000256" key="3">
    <source>
        <dbReference type="ARBA" id="ARBA00022679"/>
    </source>
</evidence>
<evidence type="ECO:0000313" key="12">
    <source>
        <dbReference type="EMBL" id="OGM75747.1"/>
    </source>
</evidence>
<sequence length="323" mass="34705">MERVEVSAPGKLMLFGEHAVVYGRPCIVTAVDHRMRVAVEIADGDNLELYAPDVDVVGYVERMNNLGGKEAPKGTRFVSVAVRNFFNSFGIKSGLKIETRSDFSSEFGFGSSSAVTVGVIKALSEVFEKPLDNKKIFNLSYNTILDVQGVGSGFDVAAAIWGGTIYFVTGGKKIEPLAVSELPLVVGYTGVKADTPTLVRQVANFYEENKGLVGKIFDSVGDITKESRKALLKGDYKRLGKLMDENQVLLEKLRIGSPELSNLILAARKGGAYGAKLSGAGGGDCMIAFVPKDSAKLVEKTIEEKGGKIINVRTGARGVRLED</sequence>
<dbReference type="Gene3D" id="3.30.230.10">
    <property type="match status" value="1"/>
</dbReference>
<dbReference type="InterPro" id="IPR020568">
    <property type="entry name" value="Ribosomal_Su5_D2-typ_SF"/>
</dbReference>
<dbReference type="GO" id="GO:0019287">
    <property type="term" value="P:isopentenyl diphosphate biosynthetic process, mevalonate pathway"/>
    <property type="evidence" value="ECO:0007669"/>
    <property type="project" value="UniProtKB-UniPathway"/>
</dbReference>
<dbReference type="PRINTS" id="PR00959">
    <property type="entry name" value="MEVGALKINASE"/>
</dbReference>
<dbReference type="InterPro" id="IPR014721">
    <property type="entry name" value="Ribsml_uS5_D2-typ_fold_subgr"/>
</dbReference>
<evidence type="ECO:0000256" key="6">
    <source>
        <dbReference type="ARBA" id="ARBA00022840"/>
    </source>
</evidence>
<dbReference type="InterPro" id="IPR006204">
    <property type="entry name" value="GHMP_kinase_N_dom"/>
</dbReference>
<dbReference type="SUPFAM" id="SSF55060">
    <property type="entry name" value="GHMP Kinase, C-terminal domain"/>
    <property type="match status" value="1"/>
</dbReference>
<dbReference type="AlphaFoldDB" id="A0A1F8CHB1"/>
<reference evidence="12 13" key="1">
    <citation type="journal article" date="2016" name="Nat. Commun.">
        <title>Thousands of microbial genomes shed light on interconnected biogeochemical processes in an aquifer system.</title>
        <authorList>
            <person name="Anantharaman K."/>
            <person name="Brown C.T."/>
            <person name="Hug L.A."/>
            <person name="Sharon I."/>
            <person name="Castelle C.J."/>
            <person name="Probst A.J."/>
            <person name="Thomas B.C."/>
            <person name="Singh A."/>
            <person name="Wilkins M.J."/>
            <person name="Karaoz U."/>
            <person name="Brodie E.L."/>
            <person name="Williams K.H."/>
            <person name="Hubbard S.S."/>
            <person name="Banfield J.F."/>
        </authorList>
    </citation>
    <scope>NUCLEOTIDE SEQUENCE [LARGE SCALE GENOMIC DNA]</scope>
</reference>
<dbReference type="Proteomes" id="UP000177855">
    <property type="component" value="Unassembled WGS sequence"/>
</dbReference>
<evidence type="ECO:0000259" key="10">
    <source>
        <dbReference type="Pfam" id="PF00288"/>
    </source>
</evidence>
<keyword evidence="2" id="KW-0444">Lipid biosynthesis</keyword>
<name>A0A1F8CHB1_9BACT</name>
<dbReference type="PANTHER" id="PTHR43290">
    <property type="entry name" value="MEVALONATE KINASE"/>
    <property type="match status" value="1"/>
</dbReference>
<evidence type="ECO:0000256" key="5">
    <source>
        <dbReference type="ARBA" id="ARBA00022777"/>
    </source>
</evidence>
<dbReference type="GO" id="GO:0005524">
    <property type="term" value="F:ATP binding"/>
    <property type="evidence" value="ECO:0007669"/>
    <property type="project" value="UniProtKB-KW"/>
</dbReference>
<organism evidence="12 13">
    <name type="scientific">Candidatus Woesebacteria bacterium RIFOXYA1_FULL_40_18</name>
    <dbReference type="NCBI Taxonomy" id="1802532"/>
    <lineage>
        <taxon>Bacteria</taxon>
        <taxon>Candidatus Woeseibacteriota</taxon>
    </lineage>
</organism>
<keyword evidence="6" id="KW-0067">ATP-binding</keyword>
<accession>A0A1F8CHB1</accession>
<dbReference type="Gene3D" id="3.30.70.890">
    <property type="entry name" value="GHMP kinase, C-terminal domain"/>
    <property type="match status" value="1"/>
</dbReference>
<keyword evidence="4" id="KW-0547">Nucleotide-binding</keyword>
<evidence type="ECO:0000313" key="13">
    <source>
        <dbReference type="Proteomes" id="UP000177855"/>
    </source>
</evidence>
<dbReference type="Pfam" id="PF08544">
    <property type="entry name" value="GHMP_kinases_C"/>
    <property type="match status" value="1"/>
</dbReference>
<evidence type="ECO:0000256" key="1">
    <source>
        <dbReference type="ARBA" id="ARBA00022490"/>
    </source>
</evidence>
<gene>
    <name evidence="12" type="ORF">A2210_02350</name>
</gene>
<evidence type="ECO:0000256" key="8">
    <source>
        <dbReference type="ARBA" id="ARBA00023098"/>
    </source>
</evidence>
<comment type="pathway">
    <text evidence="9">Isoprenoid biosynthesis; isopentenyl diphosphate biosynthesis via mevalonate pathway; isopentenyl diphosphate from (R)-mevalonate: step 1/3.</text>
</comment>
<protein>
    <submittedName>
        <fullName evidence="12">Mevalonate kinase</fullName>
    </submittedName>
</protein>
<keyword evidence="7" id="KW-0460">Magnesium</keyword>
<dbReference type="Pfam" id="PF00288">
    <property type="entry name" value="GHMP_kinases_N"/>
    <property type="match status" value="1"/>
</dbReference>
<feature type="domain" description="GHMP kinase C-terminal" evidence="11">
    <location>
        <begin position="228"/>
        <end position="305"/>
    </location>
</feature>
<dbReference type="SUPFAM" id="SSF54211">
    <property type="entry name" value="Ribosomal protein S5 domain 2-like"/>
    <property type="match status" value="1"/>
</dbReference>
<dbReference type="STRING" id="1802532.A2210_02350"/>
<dbReference type="GO" id="GO:0004496">
    <property type="term" value="F:mevalonate kinase activity"/>
    <property type="evidence" value="ECO:0007669"/>
    <property type="project" value="InterPro"/>
</dbReference>
<keyword evidence="8" id="KW-0443">Lipid metabolism</keyword>
<feature type="domain" description="GHMP kinase N-terminal" evidence="10">
    <location>
        <begin position="78"/>
        <end position="163"/>
    </location>
</feature>